<sequence length="170" mass="19601">MANKNEIQLITGKIVIKIPELQEVQMSTLWDDQTVEFLDGDYFDGEVYLDLKHEQYQALGYKKYNVFNILKDICFNKDTLRTAWKGWRSSVRHNWAGNGFLTGGTIIIEKGGENVILSYKMKGLADHLKNETILEALNIPKEEFNSETKPLSDIDPKIRKRTCDENVCQL</sequence>
<dbReference type="Proteomes" id="UP000708208">
    <property type="component" value="Unassembled WGS sequence"/>
</dbReference>
<comment type="caution">
    <text evidence="1">The sequence shown here is derived from an EMBL/GenBank/DDBJ whole genome shotgun (WGS) entry which is preliminary data.</text>
</comment>
<dbReference type="PANTHER" id="PTHR28630:SF3">
    <property type="entry name" value="PEROXIREDOXIN-LIKE 2C"/>
    <property type="match status" value="1"/>
</dbReference>
<dbReference type="PROSITE" id="PS00658">
    <property type="entry name" value="FORK_HEAD_2"/>
    <property type="match status" value="1"/>
</dbReference>
<dbReference type="AlphaFoldDB" id="A0A8J2Q7F9"/>
<evidence type="ECO:0000313" key="1">
    <source>
        <dbReference type="EMBL" id="CAG7838336.1"/>
    </source>
</evidence>
<organism evidence="1 2">
    <name type="scientific">Allacma fusca</name>
    <dbReference type="NCBI Taxonomy" id="39272"/>
    <lineage>
        <taxon>Eukaryota</taxon>
        <taxon>Metazoa</taxon>
        <taxon>Ecdysozoa</taxon>
        <taxon>Arthropoda</taxon>
        <taxon>Hexapoda</taxon>
        <taxon>Collembola</taxon>
        <taxon>Symphypleona</taxon>
        <taxon>Sminthuridae</taxon>
        <taxon>Allacma</taxon>
    </lineage>
</organism>
<protein>
    <submittedName>
        <fullName evidence="1">Uncharacterized protein</fullName>
    </submittedName>
</protein>
<dbReference type="GO" id="GO:0043565">
    <property type="term" value="F:sequence-specific DNA binding"/>
    <property type="evidence" value="ECO:0007669"/>
    <property type="project" value="InterPro"/>
</dbReference>
<dbReference type="InterPro" id="IPR032801">
    <property type="entry name" value="PXL2A/B/C"/>
</dbReference>
<dbReference type="GO" id="GO:0003700">
    <property type="term" value="F:DNA-binding transcription factor activity"/>
    <property type="evidence" value="ECO:0007669"/>
    <property type="project" value="InterPro"/>
</dbReference>
<dbReference type="OrthoDB" id="40334at2759"/>
<dbReference type="InterPro" id="IPR030456">
    <property type="entry name" value="TF_fork_head_CS_2"/>
</dbReference>
<keyword evidence="2" id="KW-1185">Reference proteome</keyword>
<gene>
    <name evidence="1" type="ORF">AFUS01_LOCUS47315</name>
</gene>
<evidence type="ECO:0000313" key="2">
    <source>
        <dbReference type="Proteomes" id="UP000708208"/>
    </source>
</evidence>
<proteinExistence type="predicted"/>
<reference evidence="1" key="1">
    <citation type="submission" date="2021-06" db="EMBL/GenBank/DDBJ databases">
        <authorList>
            <person name="Hodson N. C."/>
            <person name="Mongue J. A."/>
            <person name="Jaron S. K."/>
        </authorList>
    </citation>
    <scope>NUCLEOTIDE SEQUENCE</scope>
</reference>
<dbReference type="Pfam" id="PF13911">
    <property type="entry name" value="AhpC-TSA_2"/>
    <property type="match status" value="1"/>
</dbReference>
<dbReference type="PANTHER" id="PTHR28630">
    <property type="match status" value="1"/>
</dbReference>
<dbReference type="EMBL" id="CAJVCH010571716">
    <property type="protein sequence ID" value="CAG7838336.1"/>
    <property type="molecule type" value="Genomic_DNA"/>
</dbReference>
<name>A0A8J2Q7F9_9HEXA</name>
<accession>A0A8J2Q7F9</accession>